<keyword evidence="1" id="KW-0472">Membrane</keyword>
<accession>A0A1X2FK13</accession>
<comment type="caution">
    <text evidence="2">The sequence shown here is derived from an EMBL/GenBank/DDBJ whole genome shotgun (WGS) entry which is preliminary data.</text>
</comment>
<keyword evidence="1" id="KW-1133">Transmembrane helix</keyword>
<gene>
    <name evidence="2" type="ORF">AWC31_12365</name>
</gene>
<protein>
    <submittedName>
        <fullName evidence="2">Uncharacterized protein</fullName>
    </submittedName>
</protein>
<proteinExistence type="predicted"/>
<name>A0A1X2FK13_9MYCO</name>
<dbReference type="Proteomes" id="UP000193964">
    <property type="component" value="Unassembled WGS sequence"/>
</dbReference>
<evidence type="ECO:0000313" key="2">
    <source>
        <dbReference type="EMBL" id="ORX18773.1"/>
    </source>
</evidence>
<evidence type="ECO:0000256" key="1">
    <source>
        <dbReference type="SAM" id="Phobius"/>
    </source>
</evidence>
<dbReference type="AlphaFoldDB" id="A0A1X2FK13"/>
<feature type="transmembrane region" description="Helical" evidence="1">
    <location>
        <begin position="21"/>
        <end position="40"/>
    </location>
</feature>
<evidence type="ECO:0000313" key="3">
    <source>
        <dbReference type="Proteomes" id="UP000193964"/>
    </source>
</evidence>
<dbReference type="EMBL" id="LQQA01000004">
    <property type="protein sequence ID" value="ORX18773.1"/>
    <property type="molecule type" value="Genomic_DNA"/>
</dbReference>
<feature type="transmembrane region" description="Helical" evidence="1">
    <location>
        <begin position="60"/>
        <end position="79"/>
    </location>
</feature>
<keyword evidence="1" id="KW-0812">Transmembrane</keyword>
<reference evidence="2 3" key="1">
    <citation type="submission" date="2016-01" db="EMBL/GenBank/DDBJ databases">
        <title>The new phylogeny of the genus Mycobacterium.</title>
        <authorList>
            <person name="Tarcisio F."/>
            <person name="Conor M."/>
            <person name="Antonella G."/>
            <person name="Elisabetta G."/>
            <person name="Giulia F.S."/>
            <person name="Sara T."/>
            <person name="Anna F."/>
            <person name="Clotilde B."/>
            <person name="Roberto B."/>
            <person name="Veronica D.S."/>
            <person name="Fabio R."/>
            <person name="Monica P."/>
            <person name="Olivier J."/>
            <person name="Enrico T."/>
            <person name="Nicola S."/>
        </authorList>
    </citation>
    <scope>NUCLEOTIDE SEQUENCE [LARGE SCALE GENOMIC DNA]</scope>
    <source>
        <strain evidence="2 3">ATCC 700010</strain>
    </source>
</reference>
<dbReference type="OrthoDB" id="4762056at2"/>
<sequence>MGAWRNFKRWWREWWADTKGSIAVISSAIALAILVIAVLQSIDLMEKYPRINWGNVWEPFAAVGTIGAVVVALWQSVVIRRQAKDDAAEAATRFQAEIEAANTRTVQEVEAAERRSARELTHSRELHEVEMANQRELARIQRVQLLEQSQKQQVVVLNRAVDALGHQLAKLWNEGTKIARLDKYEDRVNGMDQLSKELSLAAKNMVQEIAAAHLLVQRQEIHDALDNLNLAGQNAMYVEMQLREAYVAGRQLNPSPIPGAMELIHQRMRVVWTLAADLLRTGYDDEVYT</sequence>
<organism evidence="2 3">
    <name type="scientific">Mycolicibacterium wolinskyi</name>
    <dbReference type="NCBI Taxonomy" id="59750"/>
    <lineage>
        <taxon>Bacteria</taxon>
        <taxon>Bacillati</taxon>
        <taxon>Actinomycetota</taxon>
        <taxon>Actinomycetes</taxon>
        <taxon>Mycobacteriales</taxon>
        <taxon>Mycobacteriaceae</taxon>
        <taxon>Mycolicibacterium</taxon>
    </lineage>
</organism>
<dbReference type="RefSeq" id="WP_085142010.1">
    <property type="nucleotide sequence ID" value="NZ_JACKUA010000038.1"/>
</dbReference>